<feature type="region of interest" description="Disordered" evidence="1">
    <location>
        <begin position="29"/>
        <end position="63"/>
    </location>
</feature>
<evidence type="ECO:0000313" key="3">
    <source>
        <dbReference type="EMBL" id="NYI44860.1"/>
    </source>
</evidence>
<evidence type="ECO:0000313" key="4">
    <source>
        <dbReference type="Proteomes" id="UP000562045"/>
    </source>
</evidence>
<dbReference type="PROSITE" id="PS51257">
    <property type="entry name" value="PROKAR_LIPOPROTEIN"/>
    <property type="match status" value="1"/>
</dbReference>
<sequence>MTPRRSLAWIAPALAGALLSGCTFSSGSTTEVTESGGSGSSSASGGGAVDQKPAQPTPSTPHVSKLCDSLTAVYLTDISDQKDAASLVKDWVRVTAAAPPKLKDDLEVVGAYLVAAAKSDYAALKGASDQVGDALDHVDRYVTKTCRA</sequence>
<name>A0A7Y9ZJ20_9ACTN</name>
<dbReference type="EMBL" id="JACBZM010000001">
    <property type="protein sequence ID" value="NYI44860.1"/>
    <property type="molecule type" value="Genomic_DNA"/>
</dbReference>
<gene>
    <name evidence="3" type="ORF">BJ993_001940</name>
</gene>
<evidence type="ECO:0000256" key="1">
    <source>
        <dbReference type="SAM" id="MobiDB-lite"/>
    </source>
</evidence>
<comment type="caution">
    <text evidence="3">The sequence shown here is derived from an EMBL/GenBank/DDBJ whole genome shotgun (WGS) entry which is preliminary data.</text>
</comment>
<organism evidence="3 4">
    <name type="scientific">Nocardioides aromaticivorans</name>
    <dbReference type="NCBI Taxonomy" id="200618"/>
    <lineage>
        <taxon>Bacteria</taxon>
        <taxon>Bacillati</taxon>
        <taxon>Actinomycetota</taxon>
        <taxon>Actinomycetes</taxon>
        <taxon>Propionibacteriales</taxon>
        <taxon>Nocardioidaceae</taxon>
        <taxon>Nocardioides</taxon>
    </lineage>
</organism>
<keyword evidence="2" id="KW-0732">Signal</keyword>
<feature type="signal peptide" evidence="2">
    <location>
        <begin position="1"/>
        <end position="25"/>
    </location>
</feature>
<dbReference type="RefSeq" id="WP_179648598.1">
    <property type="nucleotide sequence ID" value="NZ_JACBZM010000001.1"/>
</dbReference>
<reference evidence="3 4" key="1">
    <citation type="submission" date="2020-07" db="EMBL/GenBank/DDBJ databases">
        <title>Sequencing the genomes of 1000 actinobacteria strains.</title>
        <authorList>
            <person name="Klenk H.-P."/>
        </authorList>
    </citation>
    <scope>NUCLEOTIDE SEQUENCE [LARGE SCALE GENOMIC DNA]</scope>
    <source>
        <strain evidence="3 4">DSM 15131</strain>
    </source>
</reference>
<feature type="chain" id="PRO_5039606884" description="Lipoprotein" evidence="2">
    <location>
        <begin position="26"/>
        <end position="148"/>
    </location>
</feature>
<evidence type="ECO:0008006" key="5">
    <source>
        <dbReference type="Google" id="ProtNLM"/>
    </source>
</evidence>
<evidence type="ECO:0000256" key="2">
    <source>
        <dbReference type="SAM" id="SignalP"/>
    </source>
</evidence>
<dbReference type="AlphaFoldDB" id="A0A7Y9ZJ20"/>
<feature type="compositionally biased region" description="Gly residues" evidence="1">
    <location>
        <begin position="36"/>
        <end position="48"/>
    </location>
</feature>
<accession>A0A7Y9ZJ20</accession>
<proteinExistence type="predicted"/>
<dbReference type="Proteomes" id="UP000562045">
    <property type="component" value="Unassembled WGS sequence"/>
</dbReference>
<protein>
    <recommendedName>
        <fullName evidence="5">Lipoprotein</fullName>
    </recommendedName>
</protein>